<keyword evidence="8" id="KW-1185">Reference proteome</keyword>
<feature type="region of interest" description="Disordered" evidence="5">
    <location>
        <begin position="862"/>
        <end position="895"/>
    </location>
</feature>
<dbReference type="Ensembl" id="ENSPMRT00000034551.1">
    <property type="protein sequence ID" value="ENSPMRP00000032585.1"/>
    <property type="gene ID" value="ENSPMRG00000020801.1"/>
</dbReference>
<dbReference type="InterPro" id="IPR004177">
    <property type="entry name" value="DDHD_dom"/>
</dbReference>
<comment type="subcellular location">
    <subcellularLocation>
        <location evidence="1">Endomembrane system</location>
        <topology evidence="1">Peripheral membrane protein</topology>
    </subcellularLocation>
</comment>
<dbReference type="GeneTree" id="ENSGT00940000153849"/>
<feature type="compositionally biased region" description="Polar residues" evidence="5">
    <location>
        <begin position="862"/>
        <end position="874"/>
    </location>
</feature>
<comment type="similarity">
    <text evidence="2">Belongs to the PtdIns transfer protein family. PI transfer class IIA subfamily.</text>
</comment>
<organism evidence="7 8">
    <name type="scientific">Podarcis muralis</name>
    <name type="common">Wall lizard</name>
    <name type="synonym">Lacerta muralis</name>
    <dbReference type="NCBI Taxonomy" id="64176"/>
    <lineage>
        <taxon>Eukaryota</taxon>
        <taxon>Metazoa</taxon>
        <taxon>Chordata</taxon>
        <taxon>Craniata</taxon>
        <taxon>Vertebrata</taxon>
        <taxon>Euteleostomi</taxon>
        <taxon>Lepidosauria</taxon>
        <taxon>Squamata</taxon>
        <taxon>Bifurcata</taxon>
        <taxon>Unidentata</taxon>
        <taxon>Episquamata</taxon>
        <taxon>Laterata</taxon>
        <taxon>Lacertibaenia</taxon>
        <taxon>Lacertidae</taxon>
        <taxon>Podarcis</taxon>
    </lineage>
</organism>
<dbReference type="PANTHER" id="PTHR10658">
    <property type="entry name" value="PHOSPHATIDYLINOSITOL TRANSFER PROTEIN"/>
    <property type="match status" value="1"/>
</dbReference>
<reference evidence="7" key="3">
    <citation type="submission" date="2025-09" db="UniProtKB">
        <authorList>
            <consortium name="Ensembl"/>
        </authorList>
    </citation>
    <scope>IDENTIFICATION</scope>
</reference>
<protein>
    <submittedName>
        <fullName evidence="7">Phosphatidylinositol transfer protein membrane associated 2</fullName>
    </submittedName>
</protein>
<dbReference type="PROSITE" id="PS51043">
    <property type="entry name" value="DDHD"/>
    <property type="match status" value="1"/>
</dbReference>
<feature type="compositionally biased region" description="Basic and acidic residues" evidence="5">
    <location>
        <begin position="886"/>
        <end position="895"/>
    </location>
</feature>
<evidence type="ECO:0000256" key="3">
    <source>
        <dbReference type="ARBA" id="ARBA00022553"/>
    </source>
</evidence>
<evidence type="ECO:0000313" key="8">
    <source>
        <dbReference type="Proteomes" id="UP000472272"/>
    </source>
</evidence>
<dbReference type="SMART" id="SM00775">
    <property type="entry name" value="LNS2"/>
    <property type="match status" value="1"/>
</dbReference>
<dbReference type="FunFam" id="3.40.50.1000:FF:000173">
    <property type="entry name" value="Membrane-associated phosphatidylinositol transfer protein 2"/>
    <property type="match status" value="1"/>
</dbReference>
<evidence type="ECO:0000256" key="5">
    <source>
        <dbReference type="SAM" id="MobiDB-lite"/>
    </source>
</evidence>
<keyword evidence="3" id="KW-0597">Phosphoprotein</keyword>
<dbReference type="GO" id="GO:0008526">
    <property type="term" value="F:phosphatidylinositol transfer activity"/>
    <property type="evidence" value="ECO:0007669"/>
    <property type="project" value="TreeGrafter"/>
</dbReference>
<accession>A0A670K8C9</accession>
<dbReference type="PANTHER" id="PTHR10658:SF41">
    <property type="entry name" value="MEMBRANE-ASSOCIATED PHOSPHATIDYLINOSITOL TRANSFER PROTEIN 2"/>
    <property type="match status" value="1"/>
</dbReference>
<name>A0A670K8C9_PODMU</name>
<dbReference type="GO" id="GO:0012505">
    <property type="term" value="C:endomembrane system"/>
    <property type="evidence" value="ECO:0007669"/>
    <property type="project" value="UniProtKB-SubCell"/>
</dbReference>
<dbReference type="SUPFAM" id="SSF56784">
    <property type="entry name" value="HAD-like"/>
    <property type="match status" value="1"/>
</dbReference>
<reference evidence="7 8" key="1">
    <citation type="journal article" date="2019" name="Proc. Natl. Acad. Sci. U.S.A.">
        <title>Regulatory changes in pterin and carotenoid genes underlie balanced color polymorphisms in the wall lizard.</title>
        <authorList>
            <person name="Andrade P."/>
            <person name="Pinho C."/>
            <person name="Perez I de Lanuza G."/>
            <person name="Afonso S."/>
            <person name="Brejcha J."/>
            <person name="Rubin C.J."/>
            <person name="Wallerman O."/>
            <person name="Pereira P."/>
            <person name="Sabatino S.J."/>
            <person name="Bellati A."/>
            <person name="Pellitteri-Rosa D."/>
            <person name="Bosakova Z."/>
            <person name="Bunikis I."/>
            <person name="Carretero M.A."/>
            <person name="Feiner N."/>
            <person name="Marsik P."/>
            <person name="Pauperio F."/>
            <person name="Salvi D."/>
            <person name="Soler L."/>
            <person name="While G.M."/>
            <person name="Uller T."/>
            <person name="Font E."/>
            <person name="Andersson L."/>
            <person name="Carneiro M."/>
        </authorList>
    </citation>
    <scope>NUCLEOTIDE SEQUENCE</scope>
</reference>
<dbReference type="Pfam" id="PF24695">
    <property type="entry name" value="PITM1-3"/>
    <property type="match status" value="1"/>
</dbReference>
<dbReference type="InterPro" id="IPR001666">
    <property type="entry name" value="PI_transfer"/>
</dbReference>
<feature type="region of interest" description="Disordered" evidence="5">
    <location>
        <begin position="269"/>
        <end position="292"/>
    </location>
</feature>
<dbReference type="GO" id="GO:0031210">
    <property type="term" value="F:phosphatidylcholine binding"/>
    <property type="evidence" value="ECO:0007669"/>
    <property type="project" value="TreeGrafter"/>
</dbReference>
<gene>
    <name evidence="7" type="primary">PITPNM2</name>
</gene>
<feature type="compositionally biased region" description="Basic and acidic residues" evidence="5">
    <location>
        <begin position="274"/>
        <end position="288"/>
    </location>
</feature>
<evidence type="ECO:0000259" key="6">
    <source>
        <dbReference type="PROSITE" id="PS51043"/>
    </source>
</evidence>
<dbReference type="Pfam" id="PF24694">
    <property type="entry name" value="LNS2_PITM1-3"/>
    <property type="match status" value="1"/>
</dbReference>
<reference evidence="7" key="2">
    <citation type="submission" date="2025-08" db="UniProtKB">
        <authorList>
            <consortium name="Ensembl"/>
        </authorList>
    </citation>
    <scope>IDENTIFICATION</scope>
</reference>
<sequence>MFCVTVPAYPFVYISSSHILQVQPFRVSKHLLLVLLDSSSNNRVPLILKTISASINQSCVSCFLFQDEVVPPLVQPSKIHVLLLVLHGGNILDTGSGDQSSKQGDVNTIATAFDTVIRVHYPAALGRIAIRLVPCPAICSEAFSLVSNLSPYSYDEGCLSNSQDHIPLAALPLLATSSPQYQEAVATVILRANQVYSEFLKSQEGASFSGQVCLVGDCVGGILAFDALCYSNQTMSESQNSSRRGSVVSVQVKKDCDLSFRHLSRSNIDIPRSNGEESRKQLPRKRSDSSTYEVDTIKQHQAFLSSLHSSALKNSAGSRTSSSSTVLDGGNLGKFEFEITDFFLFGSPLGLVLALRKTVIPTLDIFQLRPACQQVYNLFHPADPSASRLEPLLEKKFHILPPFNVPRYQRFPLGDGNSALLADVVQSHGGIFMESASPSAPISAPQFRGFRRASEASIASQVSGMADSYTASNIANIAAKWWGTKRIDYALYCPDALTAFPTVALPHLFHASYWESTDVVSFLLRQVMRHENASILELDGKEVSVFTPSKPREKWLRKRTHVKLRNVTANHRINDAIANEDGPQMLTGRFMYGPLDMVTLTGEKVDIHIMTQPPSGEWAYFDTEVTNSSGRISYVIPENRRLGIGVYPVKMVVRGDHTYADSYITVLPRGTEFVVFSIDGSFAASVSIMGSDPKVRAGAVDVVRHWQDLGYLIIYVTGRPDMQKQRVVAWLAQHNFPHGIVSFCDGLVHDPLRHKANFLKSLLTELDMKIHAAYGSTKDVSVYTSISLPPMQIYIVGRPTKKLQNHCQFITEGYAAHLAQLEYTHRSRPAKNTTRMALRKGSFGLPGQTEFLRKRNHLLRTISSQPATAASGSSGYRPERTQSQSESDREREREPVVWGSGANMVLLIAREAVITL</sequence>
<dbReference type="GO" id="GO:0008525">
    <property type="term" value="F:phosphatidylcholine transporter activity"/>
    <property type="evidence" value="ECO:0007669"/>
    <property type="project" value="TreeGrafter"/>
</dbReference>
<dbReference type="Proteomes" id="UP000472272">
    <property type="component" value="Chromosome 16"/>
</dbReference>
<evidence type="ECO:0000256" key="1">
    <source>
        <dbReference type="ARBA" id="ARBA00004184"/>
    </source>
</evidence>
<proteinExistence type="inferred from homology"/>
<dbReference type="AlphaFoldDB" id="A0A670K8C9"/>
<evidence type="ECO:0000256" key="4">
    <source>
        <dbReference type="ARBA" id="ARBA00022837"/>
    </source>
</evidence>
<dbReference type="GO" id="GO:0046872">
    <property type="term" value="F:metal ion binding"/>
    <property type="evidence" value="ECO:0007669"/>
    <property type="project" value="InterPro"/>
</dbReference>
<dbReference type="Gene3D" id="3.40.50.1000">
    <property type="entry name" value="HAD superfamily/HAD-like"/>
    <property type="match status" value="1"/>
</dbReference>
<dbReference type="SMART" id="SM01127">
    <property type="entry name" value="DDHD"/>
    <property type="match status" value="1"/>
</dbReference>
<dbReference type="Pfam" id="PF02862">
    <property type="entry name" value="DDHD"/>
    <property type="match status" value="2"/>
</dbReference>
<dbReference type="GO" id="GO:0035091">
    <property type="term" value="F:phosphatidylinositol binding"/>
    <property type="evidence" value="ECO:0007669"/>
    <property type="project" value="TreeGrafter"/>
</dbReference>
<keyword evidence="4" id="KW-0106">Calcium</keyword>
<evidence type="ECO:0000256" key="2">
    <source>
        <dbReference type="ARBA" id="ARBA00010316"/>
    </source>
</evidence>
<dbReference type="InterPro" id="IPR031315">
    <property type="entry name" value="LNS2/PITP"/>
</dbReference>
<feature type="domain" description="DDHD" evidence="6">
    <location>
        <begin position="335"/>
        <end position="529"/>
    </location>
</feature>
<dbReference type="InterPro" id="IPR023214">
    <property type="entry name" value="HAD_sf"/>
</dbReference>
<evidence type="ECO:0000313" key="7">
    <source>
        <dbReference type="Ensembl" id="ENSPMRP00000032585.1"/>
    </source>
</evidence>
<dbReference type="InterPro" id="IPR036412">
    <property type="entry name" value="HAD-like_sf"/>
</dbReference>
<dbReference type="GO" id="GO:0005737">
    <property type="term" value="C:cytoplasm"/>
    <property type="evidence" value="ECO:0007669"/>
    <property type="project" value="TreeGrafter"/>
</dbReference>